<sequence>MAEAALSALISVLLKKMASPLLDKFGSIYKVDRELHNLCSTLTAIQAVLKDAEEKQWTSSTIRDWLDKLRDVAYEVDDILDEFATEDLRRRVEIHNSTAKSVRDFFTPSNPFAFKLKMSNKVREVAKRLDVIAQEKSIYNLSLRRQEDVDGHTETGARVPTHSFVHESEVRGREEDTDKLVRLLVHWGHFSGNRGDENVSILPIVGMGGLGKTTLAKLVYNDWRVTRYFDQRIWVFVSEKFDSAEIMRAIIESDQERCGLERMELLQSRLRKTLSGKRYLLVLDDVWNENQEAWLQLKSLLNVGKKGSKIIATTRSNIVGHMMGTLPTHHLEGLPEEDCWHLFKQRAFPTRDEETYPDLVRIGKEIVKKCKGVPLVAKALGGLLYYKRNQNDWLSIRNYEIWELPEDQIMPTLRLSYNHLPSQLKQCFTYCIVFHKGGTFKQQEVIEMWIAQGLIQSSEQGKLMEDIGIEYFNELCWRSFFQKEVLDFVHLHTKNLEYKMHDHIYDLAKSVRGTECLIVKARRMECVPRKTRHLSFYSKDRILLTDLMSFKHAKKLRTLALHHIRLEKQVILYDISKLTCLRILKLCHTNIKSLPSSIGELKHLRYLGLYVTDIETLPESICTLWNLQTLKLISCRNLRELPKNMWKMISLRHLEIGGSNRITQMPTKISKLSDLQTLTLFIVSKKNGIDELQNLNLQGYINIQNLQNVSNLSDAGKVGLGERHKLHSLGLSWKDSHDSTAAENENYERVIESLQPHSNLQSLSIENYMGSRFPHWLMHLKIPNLIEVSLINCKRCKILPPLSQLHHLKVLTIKGMLDLEKWSSDETKETLLHIKRLTIINCPKLTQMPHLPSVEELMLMRCNEMLLMSITAYTAITILLIGGFPEMTSLPEELLKNMTLLEFLVIDGCPKLQSLSGVHDLPTIKTLVFDNCGQIESLMEGVRNLTSLKSFHISRCNHLTSLPDEGFRGLASLENLLVYDCDNLRSLGEGLQVQHLNTLACLYVGGCPELAALPESLYKLTTLKTLELSDLPELASLSEEIENLTSLEELNIEDCPHLLSLPASLQKVTTLEILSIDSCPSLERRCARDKGKDWHKIAHVSVILINSQCIQEVRINQIITFLFLRLLFMLRIVSKPEVLAER</sequence>
<protein>
    <submittedName>
        <fullName evidence="1">Uncharacterized protein</fullName>
    </submittedName>
</protein>
<keyword evidence="2" id="KW-1185">Reference proteome</keyword>
<reference evidence="1 2" key="1">
    <citation type="journal article" date="2022" name="Hortic Res">
        <title>A haplotype resolved chromosomal level avocado genome allows analysis of novel avocado genes.</title>
        <authorList>
            <person name="Nath O."/>
            <person name="Fletcher S.J."/>
            <person name="Hayward A."/>
            <person name="Shaw L.M."/>
            <person name="Masouleh A.K."/>
            <person name="Furtado A."/>
            <person name="Henry R.J."/>
            <person name="Mitter N."/>
        </authorList>
    </citation>
    <scope>NUCLEOTIDE SEQUENCE [LARGE SCALE GENOMIC DNA]</scope>
    <source>
        <strain evidence="2">cv. Hass</strain>
    </source>
</reference>
<evidence type="ECO:0000313" key="1">
    <source>
        <dbReference type="EMBL" id="KAJ8615213.1"/>
    </source>
</evidence>
<dbReference type="Proteomes" id="UP001234297">
    <property type="component" value="Chromosome 12"/>
</dbReference>
<comment type="caution">
    <text evidence="1">The sequence shown here is derived from an EMBL/GenBank/DDBJ whole genome shotgun (WGS) entry which is preliminary data.</text>
</comment>
<gene>
    <name evidence="1" type="ORF">MRB53_034585</name>
</gene>
<evidence type="ECO:0000313" key="2">
    <source>
        <dbReference type="Proteomes" id="UP001234297"/>
    </source>
</evidence>
<accession>A0ACC2K2K8</accession>
<proteinExistence type="predicted"/>
<organism evidence="1 2">
    <name type="scientific">Persea americana</name>
    <name type="common">Avocado</name>
    <dbReference type="NCBI Taxonomy" id="3435"/>
    <lineage>
        <taxon>Eukaryota</taxon>
        <taxon>Viridiplantae</taxon>
        <taxon>Streptophyta</taxon>
        <taxon>Embryophyta</taxon>
        <taxon>Tracheophyta</taxon>
        <taxon>Spermatophyta</taxon>
        <taxon>Magnoliopsida</taxon>
        <taxon>Magnoliidae</taxon>
        <taxon>Laurales</taxon>
        <taxon>Lauraceae</taxon>
        <taxon>Persea</taxon>
    </lineage>
</organism>
<dbReference type="EMBL" id="CM056820">
    <property type="protein sequence ID" value="KAJ8615213.1"/>
    <property type="molecule type" value="Genomic_DNA"/>
</dbReference>
<name>A0ACC2K2K8_PERAE</name>